<proteinExistence type="inferred from homology"/>
<dbReference type="GO" id="GO:0005524">
    <property type="term" value="F:ATP binding"/>
    <property type="evidence" value="ECO:0007669"/>
    <property type="project" value="UniProtKB-KW"/>
</dbReference>
<evidence type="ECO:0000256" key="2">
    <source>
        <dbReference type="ARBA" id="ARBA00010393"/>
    </source>
</evidence>
<dbReference type="InterPro" id="IPR051451">
    <property type="entry name" value="PhoH2-like"/>
</dbReference>
<comment type="similarity">
    <text evidence="2">Belongs to the PhoH family.</text>
</comment>
<dbReference type="PANTHER" id="PTHR30473">
    <property type="entry name" value="PROTEIN PHOH"/>
    <property type="match status" value="1"/>
</dbReference>
<protein>
    <recommendedName>
        <fullName evidence="6">PhoH-like protein</fullName>
    </recommendedName>
</protein>
<comment type="subcellular location">
    <subcellularLocation>
        <location evidence="1">Cytoplasm</location>
    </subcellularLocation>
</comment>
<dbReference type="Gene3D" id="3.40.50.300">
    <property type="entry name" value="P-loop containing nucleotide triphosphate hydrolases"/>
    <property type="match status" value="1"/>
</dbReference>
<sequence>MKMFLTRIGFGSKVVVTGDTTQVDVPDGRSGLSGLERLLTDIEGLTFVHLTSKDVVRHRIVGDIVAAYERNEAKS</sequence>
<name>A0A6J6ZCI2_9ZZZZ</name>
<accession>A0A6J6ZCI2</accession>
<evidence type="ECO:0000256" key="1">
    <source>
        <dbReference type="ARBA" id="ARBA00004496"/>
    </source>
</evidence>
<keyword evidence="5" id="KW-0067">ATP-binding</keyword>
<evidence type="ECO:0000256" key="4">
    <source>
        <dbReference type="ARBA" id="ARBA00022741"/>
    </source>
</evidence>
<evidence type="ECO:0000313" key="8">
    <source>
        <dbReference type="EMBL" id="CAB4818394.1"/>
    </source>
</evidence>
<dbReference type="EMBL" id="CAFAAJ010000167">
    <property type="protein sequence ID" value="CAB4818394.1"/>
    <property type="molecule type" value="Genomic_DNA"/>
</dbReference>
<dbReference type="GO" id="GO:0005829">
    <property type="term" value="C:cytosol"/>
    <property type="evidence" value="ECO:0007669"/>
    <property type="project" value="TreeGrafter"/>
</dbReference>
<evidence type="ECO:0000256" key="6">
    <source>
        <dbReference type="ARBA" id="ARBA00039970"/>
    </source>
</evidence>
<reference evidence="8" key="1">
    <citation type="submission" date="2020-05" db="EMBL/GenBank/DDBJ databases">
        <authorList>
            <person name="Chiriac C."/>
            <person name="Salcher M."/>
            <person name="Ghai R."/>
            <person name="Kavagutti S V."/>
        </authorList>
    </citation>
    <scope>NUCLEOTIDE SEQUENCE</scope>
</reference>
<organism evidence="8">
    <name type="scientific">freshwater metagenome</name>
    <dbReference type="NCBI Taxonomy" id="449393"/>
    <lineage>
        <taxon>unclassified sequences</taxon>
        <taxon>metagenomes</taxon>
        <taxon>ecological metagenomes</taxon>
    </lineage>
</organism>
<dbReference type="AlphaFoldDB" id="A0A6J6ZCI2"/>
<feature type="domain" description="PhoH-like protein" evidence="7">
    <location>
        <begin position="1"/>
        <end position="69"/>
    </location>
</feature>
<gene>
    <name evidence="8" type="ORF">UFOPK3001_02051</name>
</gene>
<dbReference type="InterPro" id="IPR003714">
    <property type="entry name" value="PhoH"/>
</dbReference>
<dbReference type="Pfam" id="PF02562">
    <property type="entry name" value="PhoH"/>
    <property type="match status" value="1"/>
</dbReference>
<keyword evidence="3" id="KW-0963">Cytoplasm</keyword>
<keyword evidence="4" id="KW-0547">Nucleotide-binding</keyword>
<evidence type="ECO:0000256" key="5">
    <source>
        <dbReference type="ARBA" id="ARBA00022840"/>
    </source>
</evidence>
<dbReference type="InterPro" id="IPR027417">
    <property type="entry name" value="P-loop_NTPase"/>
</dbReference>
<dbReference type="PANTHER" id="PTHR30473:SF1">
    <property type="entry name" value="PHOH-LIKE PROTEIN"/>
    <property type="match status" value="1"/>
</dbReference>
<evidence type="ECO:0000259" key="7">
    <source>
        <dbReference type="Pfam" id="PF02562"/>
    </source>
</evidence>
<evidence type="ECO:0000256" key="3">
    <source>
        <dbReference type="ARBA" id="ARBA00022490"/>
    </source>
</evidence>